<sequence>MSSHLETRPLGKDGPSVPRLGFGTMGLSAFYGPTKPDAERLALLDKAYELGETFWDSGTSPAPPLPPQSSPHFPCEHSTHQKTAALYLDSETLLGTWLRANPSKRPQIFLATKFGAEFEDGRMIIDSSRGRCLFSCERSLQRLGVSQIDLLYAHRLDPAVPVEETVQAMAELQSAGKIKYLGLSEVSAATLRRACRVHPIAAVQVEYSPFSLEIESPQTDLLKTARELGVAVVAYSPLSRGILTGRIRSRADFPEGDLRLGMPRYREGNFEKNLQLVERLRGFADEKGCTVGQLVLAWLLAQGDDIFPIPGTTRPEALVENVAALEVRLTEEEVARVRAVVDEVEVLGGRYGEEALKTCFVDTVPLE</sequence>
<keyword evidence="5" id="KW-1185">Reference proteome</keyword>
<evidence type="ECO:0000256" key="2">
    <source>
        <dbReference type="SAM" id="MobiDB-lite"/>
    </source>
</evidence>
<reference evidence="4 5" key="1">
    <citation type="submission" date="2018-02" db="EMBL/GenBank/DDBJ databases">
        <title>The genomes of Aspergillus section Nigri reveals drivers in fungal speciation.</title>
        <authorList>
            <consortium name="DOE Joint Genome Institute"/>
            <person name="Vesth T.C."/>
            <person name="Nybo J."/>
            <person name="Theobald S."/>
            <person name="Brandl J."/>
            <person name="Frisvad J.C."/>
            <person name="Nielsen K.F."/>
            <person name="Lyhne E.K."/>
            <person name="Kogle M.E."/>
            <person name="Kuo A."/>
            <person name="Riley R."/>
            <person name="Clum A."/>
            <person name="Nolan M."/>
            <person name="Lipzen A."/>
            <person name="Salamov A."/>
            <person name="Henrissat B."/>
            <person name="Wiebenga A."/>
            <person name="De vries R.P."/>
            <person name="Grigoriev I.V."/>
            <person name="Mortensen U.H."/>
            <person name="Andersen M.R."/>
            <person name="Baker S.E."/>
        </authorList>
    </citation>
    <scope>NUCLEOTIDE SEQUENCE [LARGE SCALE GENOMIC DNA]</scope>
    <source>
        <strain evidence="4 5">CBS 114.51</strain>
    </source>
</reference>
<evidence type="ECO:0000313" key="4">
    <source>
        <dbReference type="EMBL" id="RAH84546.1"/>
    </source>
</evidence>
<organism evidence="4 5">
    <name type="scientific">Aspergillus japonicus CBS 114.51</name>
    <dbReference type="NCBI Taxonomy" id="1448312"/>
    <lineage>
        <taxon>Eukaryota</taxon>
        <taxon>Fungi</taxon>
        <taxon>Dikarya</taxon>
        <taxon>Ascomycota</taxon>
        <taxon>Pezizomycotina</taxon>
        <taxon>Eurotiomycetes</taxon>
        <taxon>Eurotiomycetidae</taxon>
        <taxon>Eurotiales</taxon>
        <taxon>Aspergillaceae</taxon>
        <taxon>Aspergillus</taxon>
        <taxon>Aspergillus subgen. Circumdati</taxon>
    </lineage>
</organism>
<dbReference type="RefSeq" id="XP_025530440.1">
    <property type="nucleotide sequence ID" value="XM_025671407.1"/>
</dbReference>
<dbReference type="Proteomes" id="UP000249497">
    <property type="component" value="Unassembled WGS sequence"/>
</dbReference>
<evidence type="ECO:0000256" key="1">
    <source>
        <dbReference type="ARBA" id="ARBA00023002"/>
    </source>
</evidence>
<dbReference type="Pfam" id="PF00248">
    <property type="entry name" value="Aldo_ket_red"/>
    <property type="match status" value="1"/>
</dbReference>
<dbReference type="EMBL" id="KZ824777">
    <property type="protein sequence ID" value="RAH84546.1"/>
    <property type="molecule type" value="Genomic_DNA"/>
</dbReference>
<feature type="domain" description="NADP-dependent oxidoreductase" evidence="3">
    <location>
        <begin position="19"/>
        <end position="341"/>
    </location>
</feature>
<name>A0A8T8X8U5_ASPJA</name>
<dbReference type="GO" id="GO:0005737">
    <property type="term" value="C:cytoplasm"/>
    <property type="evidence" value="ECO:0007669"/>
    <property type="project" value="TreeGrafter"/>
</dbReference>
<dbReference type="InterPro" id="IPR036812">
    <property type="entry name" value="NAD(P)_OxRdtase_dom_sf"/>
</dbReference>
<dbReference type="PANTHER" id="PTHR43625">
    <property type="entry name" value="AFLATOXIN B1 ALDEHYDE REDUCTASE"/>
    <property type="match status" value="1"/>
</dbReference>
<evidence type="ECO:0000259" key="3">
    <source>
        <dbReference type="Pfam" id="PF00248"/>
    </source>
</evidence>
<feature type="region of interest" description="Disordered" evidence="2">
    <location>
        <begin position="57"/>
        <end position="76"/>
    </location>
</feature>
<dbReference type="InterPro" id="IPR023210">
    <property type="entry name" value="NADP_OxRdtase_dom"/>
</dbReference>
<dbReference type="OrthoDB" id="37537at2759"/>
<dbReference type="GO" id="GO:0016491">
    <property type="term" value="F:oxidoreductase activity"/>
    <property type="evidence" value="ECO:0007669"/>
    <property type="project" value="UniProtKB-KW"/>
</dbReference>
<dbReference type="SUPFAM" id="SSF51430">
    <property type="entry name" value="NAD(P)-linked oxidoreductase"/>
    <property type="match status" value="2"/>
</dbReference>
<protein>
    <submittedName>
        <fullName evidence="4">Aldo/keto reductase</fullName>
    </submittedName>
</protein>
<accession>A0A8T8X8U5</accession>
<keyword evidence="1" id="KW-0560">Oxidoreductase</keyword>
<proteinExistence type="predicted"/>
<dbReference type="InterPro" id="IPR050791">
    <property type="entry name" value="Aldo-Keto_reductase"/>
</dbReference>
<dbReference type="GeneID" id="37175099"/>
<dbReference type="Gene3D" id="3.20.20.100">
    <property type="entry name" value="NADP-dependent oxidoreductase domain"/>
    <property type="match status" value="1"/>
</dbReference>
<gene>
    <name evidence="4" type="ORF">BO86DRAFT_386700</name>
</gene>
<evidence type="ECO:0000313" key="5">
    <source>
        <dbReference type="Proteomes" id="UP000249497"/>
    </source>
</evidence>
<dbReference type="AlphaFoldDB" id="A0A8T8X8U5"/>
<dbReference type="PANTHER" id="PTHR43625:SF40">
    <property type="entry name" value="ALDO-KETO REDUCTASE YAKC [NADP(+)]"/>
    <property type="match status" value="1"/>
</dbReference>